<dbReference type="Proteomes" id="UP001374893">
    <property type="component" value="Chromosome"/>
</dbReference>
<sequence length="383" mass="41754">MTSATATAKTPANANTAKPSGAKKQITFGKGGTPKQFTKKELIGVFRGLSSMLRAQINTADALKYYGQGLPNKVMADALTQIREDIAAGVSVHEAFRRTGRFNDMIIGLIQAGSDAGQLHEAFSALAARFTSELYFSKALRKATLMPSIVITILTGAFIVSQVKIVPQVEEMLNSVRQKPDGLTAISFGVAHTTQRIWPFFVLTVLAIIFVIWRSEKVRNTILGLSMSKWRLLRTLIMSLRQMTFLSTIRLLHANGINLAKAIRVSANSVKGTPFYYELREAADKYENSGVPLSTAFSKYTSVDSQVVHMLSIGEKSASLDNQLEMLSSMYEEDAENAMGTFTATVNFIVLIIAVCLIAAVFIGTFLPIFLMGPKMMQSGLGG</sequence>
<dbReference type="InterPro" id="IPR018076">
    <property type="entry name" value="T2SS_GspF_dom"/>
</dbReference>
<keyword evidence="5 8" id="KW-1133">Transmembrane helix</keyword>
<name>A0ABM7RBU4_9BACT</name>
<feature type="region of interest" description="Disordered" evidence="7">
    <location>
        <begin position="1"/>
        <end position="33"/>
    </location>
</feature>
<feature type="transmembrane region" description="Helical" evidence="8">
    <location>
        <begin position="197"/>
        <end position="213"/>
    </location>
</feature>
<dbReference type="EMBL" id="AP024702">
    <property type="protein sequence ID" value="BCX49116.1"/>
    <property type="molecule type" value="Genomic_DNA"/>
</dbReference>
<comment type="similarity">
    <text evidence="2">Belongs to the GSP F family.</text>
</comment>
<evidence type="ECO:0000256" key="4">
    <source>
        <dbReference type="ARBA" id="ARBA00022692"/>
    </source>
</evidence>
<evidence type="ECO:0000259" key="9">
    <source>
        <dbReference type="Pfam" id="PF00482"/>
    </source>
</evidence>
<organism evidence="10 11">
    <name type="scientific">Haloferula helveola</name>
    <dbReference type="NCBI Taxonomy" id="490095"/>
    <lineage>
        <taxon>Bacteria</taxon>
        <taxon>Pseudomonadati</taxon>
        <taxon>Verrucomicrobiota</taxon>
        <taxon>Verrucomicrobiia</taxon>
        <taxon>Verrucomicrobiales</taxon>
        <taxon>Verrucomicrobiaceae</taxon>
        <taxon>Haloferula</taxon>
    </lineage>
</organism>
<keyword evidence="3" id="KW-1003">Cell membrane</keyword>
<reference evidence="10 11" key="1">
    <citation type="submission" date="2021-06" db="EMBL/GenBank/DDBJ databases">
        <title>Complete genome of Haloferula helveola possessing various polysaccharide degrading enzymes.</title>
        <authorList>
            <person name="Takami H."/>
            <person name="Huang C."/>
            <person name="Hamasaki K."/>
        </authorList>
    </citation>
    <scope>NUCLEOTIDE SEQUENCE [LARGE SCALE GENOMIC DNA]</scope>
    <source>
        <strain evidence="10 11">CN-1</strain>
    </source>
</reference>
<feature type="domain" description="Type II secretion system protein GspF" evidence="9">
    <location>
        <begin position="245"/>
        <end position="368"/>
    </location>
</feature>
<evidence type="ECO:0000256" key="6">
    <source>
        <dbReference type="ARBA" id="ARBA00023136"/>
    </source>
</evidence>
<evidence type="ECO:0000256" key="2">
    <source>
        <dbReference type="ARBA" id="ARBA00005745"/>
    </source>
</evidence>
<comment type="subcellular location">
    <subcellularLocation>
        <location evidence="1">Cell membrane</location>
        <topology evidence="1">Multi-pass membrane protein</topology>
    </subcellularLocation>
</comment>
<keyword evidence="11" id="KW-1185">Reference proteome</keyword>
<evidence type="ECO:0000256" key="1">
    <source>
        <dbReference type="ARBA" id="ARBA00004651"/>
    </source>
</evidence>
<dbReference type="Pfam" id="PF00482">
    <property type="entry name" value="T2SSF"/>
    <property type="match status" value="2"/>
</dbReference>
<evidence type="ECO:0000256" key="8">
    <source>
        <dbReference type="SAM" id="Phobius"/>
    </source>
</evidence>
<evidence type="ECO:0000256" key="7">
    <source>
        <dbReference type="SAM" id="MobiDB-lite"/>
    </source>
</evidence>
<feature type="transmembrane region" description="Helical" evidence="8">
    <location>
        <begin position="348"/>
        <end position="371"/>
    </location>
</feature>
<dbReference type="PANTHER" id="PTHR30012">
    <property type="entry name" value="GENERAL SECRETION PATHWAY PROTEIN"/>
    <property type="match status" value="1"/>
</dbReference>
<evidence type="ECO:0000313" key="10">
    <source>
        <dbReference type="EMBL" id="BCX49116.1"/>
    </source>
</evidence>
<accession>A0ABM7RBU4</accession>
<keyword evidence="6 8" id="KW-0472">Membrane</keyword>
<dbReference type="InterPro" id="IPR003004">
    <property type="entry name" value="GspF/PilC"/>
</dbReference>
<feature type="compositionally biased region" description="Low complexity" evidence="7">
    <location>
        <begin position="1"/>
        <end position="19"/>
    </location>
</feature>
<dbReference type="RefSeq" id="WP_338685573.1">
    <property type="nucleotide sequence ID" value="NZ_AP024702.1"/>
</dbReference>
<evidence type="ECO:0000256" key="5">
    <source>
        <dbReference type="ARBA" id="ARBA00022989"/>
    </source>
</evidence>
<dbReference type="InterPro" id="IPR042094">
    <property type="entry name" value="T2SS_GspF_sf"/>
</dbReference>
<protein>
    <submittedName>
        <fullName evidence="10">Type II secretion system protein</fullName>
    </submittedName>
</protein>
<proteinExistence type="inferred from homology"/>
<feature type="transmembrane region" description="Helical" evidence="8">
    <location>
        <begin position="145"/>
        <end position="165"/>
    </location>
</feature>
<gene>
    <name evidence="10" type="ORF">HAHE_30240</name>
</gene>
<evidence type="ECO:0000313" key="11">
    <source>
        <dbReference type="Proteomes" id="UP001374893"/>
    </source>
</evidence>
<evidence type="ECO:0000256" key="3">
    <source>
        <dbReference type="ARBA" id="ARBA00022475"/>
    </source>
</evidence>
<keyword evidence="4 8" id="KW-0812">Transmembrane</keyword>
<dbReference type="PANTHER" id="PTHR30012:SF0">
    <property type="entry name" value="TYPE II SECRETION SYSTEM PROTEIN F-RELATED"/>
    <property type="match status" value="1"/>
</dbReference>
<dbReference type="Gene3D" id="1.20.81.30">
    <property type="entry name" value="Type II secretion system (T2SS), domain F"/>
    <property type="match status" value="2"/>
</dbReference>
<feature type="domain" description="Type II secretion system protein GspF" evidence="9">
    <location>
        <begin position="47"/>
        <end position="160"/>
    </location>
</feature>